<comment type="caution">
    <text evidence="1">The sequence shown here is derived from an EMBL/GenBank/DDBJ whole genome shotgun (WGS) entry which is preliminary data.</text>
</comment>
<name>A0A9D8PQC7_9DELT</name>
<dbReference type="AlphaFoldDB" id="A0A9D8PQC7"/>
<evidence type="ECO:0000313" key="2">
    <source>
        <dbReference type="Proteomes" id="UP000809273"/>
    </source>
</evidence>
<dbReference type="EMBL" id="JAFGIX010000065">
    <property type="protein sequence ID" value="MBN1574113.1"/>
    <property type="molecule type" value="Genomic_DNA"/>
</dbReference>
<gene>
    <name evidence="1" type="ORF">JW984_13030</name>
</gene>
<dbReference type="Proteomes" id="UP000809273">
    <property type="component" value="Unassembled WGS sequence"/>
</dbReference>
<proteinExistence type="predicted"/>
<evidence type="ECO:0008006" key="3">
    <source>
        <dbReference type="Google" id="ProtNLM"/>
    </source>
</evidence>
<reference evidence="1" key="1">
    <citation type="journal article" date="2021" name="Environ. Microbiol.">
        <title>Genomic characterization of three novel Desulfobacterota classes expand the metabolic and phylogenetic diversity of the phylum.</title>
        <authorList>
            <person name="Murphy C.L."/>
            <person name="Biggerstaff J."/>
            <person name="Eichhorn A."/>
            <person name="Ewing E."/>
            <person name="Shahan R."/>
            <person name="Soriano D."/>
            <person name="Stewart S."/>
            <person name="VanMol K."/>
            <person name="Walker R."/>
            <person name="Walters P."/>
            <person name="Elshahed M.S."/>
            <person name="Youssef N.H."/>
        </authorList>
    </citation>
    <scope>NUCLEOTIDE SEQUENCE</scope>
    <source>
        <strain evidence="1">Zod_Metabat.24</strain>
    </source>
</reference>
<evidence type="ECO:0000313" key="1">
    <source>
        <dbReference type="EMBL" id="MBN1574113.1"/>
    </source>
</evidence>
<sequence>MSEEYGTHAEYISWVLEDAKKRQAEIESYLKKAFSSYIEIRSAEVIIFSDISALDLADIINDYPLLLKPLTVICNIAGRSIERDLQIKNVNTYNPKLSKQEATAIAGYIKPFLPSYLELSTLSNIDRTEFVDKEIRKIKGRWEKRIVSSLNRLSPLRFKKRQFTAENEKYEIDAACPEEGAIKYSIDIKRIEARRDIHKRIDEIINKSNKLKSAFPQAKFAAIIYYPFIEEQINIHNRLSSENIDVICFASDSKDSIFNAVKMVLSSLGVIR</sequence>
<reference evidence="1" key="2">
    <citation type="submission" date="2021-01" db="EMBL/GenBank/DDBJ databases">
        <authorList>
            <person name="Hahn C.R."/>
            <person name="Youssef N.H."/>
            <person name="Elshahed M."/>
        </authorList>
    </citation>
    <scope>NUCLEOTIDE SEQUENCE</scope>
    <source>
        <strain evidence="1">Zod_Metabat.24</strain>
    </source>
</reference>
<accession>A0A9D8PQC7</accession>
<organism evidence="1 2">
    <name type="scientific">Candidatus Zymogenus saltonus</name>
    <dbReference type="NCBI Taxonomy" id="2844893"/>
    <lineage>
        <taxon>Bacteria</taxon>
        <taxon>Deltaproteobacteria</taxon>
        <taxon>Candidatus Zymogenia</taxon>
        <taxon>Candidatus Zymogeniales</taxon>
        <taxon>Candidatus Zymogenaceae</taxon>
        <taxon>Candidatus Zymogenus</taxon>
    </lineage>
</organism>
<protein>
    <recommendedName>
        <fullName evidence="3">Restriction endonuclease</fullName>
    </recommendedName>
</protein>